<protein>
    <submittedName>
        <fullName evidence="1">Uncharacterized conserved protein YukE</fullName>
    </submittedName>
</protein>
<reference evidence="2" key="1">
    <citation type="submission" date="2016-10" db="EMBL/GenBank/DDBJ databases">
        <authorList>
            <person name="Varghese N."/>
            <person name="Submissions S."/>
        </authorList>
    </citation>
    <scope>NUCLEOTIDE SEQUENCE [LARGE SCALE GENOMIC DNA]</scope>
    <source>
        <strain evidence="2">CGMCC 4.6858</strain>
    </source>
</reference>
<evidence type="ECO:0000313" key="2">
    <source>
        <dbReference type="Proteomes" id="UP000199034"/>
    </source>
</evidence>
<dbReference type="AlphaFoldDB" id="A0A1G6IDT8"/>
<keyword evidence="2" id="KW-1185">Reference proteome</keyword>
<proteinExistence type="predicted"/>
<gene>
    <name evidence="1" type="ORF">SAMN05421872_101149</name>
</gene>
<name>A0A1G6IDT8_9ACTN</name>
<accession>A0A1G6IDT8</accession>
<organism evidence="1 2">
    <name type="scientific">Nocardioides lianchengensis</name>
    <dbReference type="NCBI Taxonomy" id="1045774"/>
    <lineage>
        <taxon>Bacteria</taxon>
        <taxon>Bacillati</taxon>
        <taxon>Actinomycetota</taxon>
        <taxon>Actinomycetes</taxon>
        <taxon>Propionibacteriales</taxon>
        <taxon>Nocardioidaceae</taxon>
        <taxon>Nocardioides</taxon>
    </lineage>
</organism>
<evidence type="ECO:0000313" key="1">
    <source>
        <dbReference type="EMBL" id="SDC04644.1"/>
    </source>
</evidence>
<dbReference type="Proteomes" id="UP000199034">
    <property type="component" value="Unassembled WGS sequence"/>
</dbReference>
<dbReference type="RefSeq" id="WP_090849768.1">
    <property type="nucleotide sequence ID" value="NZ_FMZM01000001.1"/>
</dbReference>
<dbReference type="EMBL" id="FMZM01000001">
    <property type="protein sequence ID" value="SDC04644.1"/>
    <property type="molecule type" value="Genomic_DNA"/>
</dbReference>
<dbReference type="OrthoDB" id="3781810at2"/>
<dbReference type="STRING" id="1045774.SAMN05421872_101149"/>
<dbReference type="Gene3D" id="1.10.287.1060">
    <property type="entry name" value="ESAT-6-like"/>
    <property type="match status" value="1"/>
</dbReference>
<sequence>MTGLVGADTDELRALATDLRAGADELRDLTAQLARGLDAAHEWQGADAARCKDEWAGFASMQLAGVSSALETAGDLLEANAVEQDRASGETRHAGWGWAVLDFVADAFPLGKALWDTKGVLEKGALLAAFVRALQLPATGFAALSRFEAVRDAMAALNGKLTGGLGRFLLPVTVYSGLKDAITGHGYSGWREWGARGFGAIGAASAGVLIAGAVGLVSAPVVLTAAGVGAVAYSVWSLGNSAWDNRQQIGGFLSRLAHGTWAPDGWARAQVDGALDWARRQLAPTRLPAGAGS</sequence>